<evidence type="ECO:0000313" key="2">
    <source>
        <dbReference type="EMBL" id="KAK9078595.1"/>
    </source>
</evidence>
<keyword evidence="4" id="KW-1185">Reference proteome</keyword>
<gene>
    <name evidence="2" type="ORF">SSX86_002652</name>
    <name evidence="3" type="ORF">SSX86_002656</name>
</gene>
<accession>A0AAP0DP25</accession>
<organism evidence="2 4">
    <name type="scientific">Deinandra increscens subsp. villosa</name>
    <dbReference type="NCBI Taxonomy" id="3103831"/>
    <lineage>
        <taxon>Eukaryota</taxon>
        <taxon>Viridiplantae</taxon>
        <taxon>Streptophyta</taxon>
        <taxon>Embryophyta</taxon>
        <taxon>Tracheophyta</taxon>
        <taxon>Spermatophyta</taxon>
        <taxon>Magnoliopsida</taxon>
        <taxon>eudicotyledons</taxon>
        <taxon>Gunneridae</taxon>
        <taxon>Pentapetalae</taxon>
        <taxon>asterids</taxon>
        <taxon>campanulids</taxon>
        <taxon>Asterales</taxon>
        <taxon>Asteraceae</taxon>
        <taxon>Asteroideae</taxon>
        <taxon>Heliantheae alliance</taxon>
        <taxon>Madieae</taxon>
        <taxon>Madiinae</taxon>
        <taxon>Deinandra</taxon>
    </lineage>
</organism>
<proteinExistence type="predicted"/>
<dbReference type="Proteomes" id="UP001408789">
    <property type="component" value="Unassembled WGS sequence"/>
</dbReference>
<evidence type="ECO:0000256" key="1">
    <source>
        <dbReference type="SAM" id="MobiDB-lite"/>
    </source>
</evidence>
<name>A0AAP0DP25_9ASTR</name>
<feature type="compositionally biased region" description="Basic residues" evidence="1">
    <location>
        <begin position="190"/>
        <end position="221"/>
    </location>
</feature>
<dbReference type="EMBL" id="JBCNJP010000006">
    <property type="protein sequence ID" value="KAK9078599.1"/>
    <property type="molecule type" value="Genomic_DNA"/>
</dbReference>
<dbReference type="PANTHER" id="PTHR34952:SF2">
    <property type="entry name" value="OS05G0113500 PROTEIN"/>
    <property type="match status" value="1"/>
</dbReference>
<feature type="region of interest" description="Disordered" evidence="1">
    <location>
        <begin position="179"/>
        <end position="234"/>
    </location>
</feature>
<comment type="caution">
    <text evidence="2">The sequence shown here is derived from an EMBL/GenBank/DDBJ whole genome shotgun (WGS) entry which is preliminary data.</text>
</comment>
<evidence type="ECO:0000313" key="4">
    <source>
        <dbReference type="Proteomes" id="UP001408789"/>
    </source>
</evidence>
<evidence type="ECO:0000313" key="3">
    <source>
        <dbReference type="EMBL" id="KAK9078599.1"/>
    </source>
</evidence>
<protein>
    <submittedName>
        <fullName evidence="2">Uncharacterized protein</fullName>
    </submittedName>
</protein>
<dbReference type="AlphaFoldDB" id="A0AAP0DP25"/>
<dbReference type="PANTHER" id="PTHR34952">
    <property type="entry name" value="OS05G0113500 PROTEIN"/>
    <property type="match status" value="1"/>
</dbReference>
<reference evidence="2 4" key="1">
    <citation type="submission" date="2024-04" db="EMBL/GenBank/DDBJ databases">
        <title>The reference genome of an endangered Asteraceae, Deinandra increscens subsp. villosa, native to the Central Coast of California.</title>
        <authorList>
            <person name="Guilliams M."/>
            <person name="Hasenstab-Lehman K."/>
            <person name="Meyer R."/>
            <person name="Mcevoy S."/>
        </authorList>
    </citation>
    <scope>NUCLEOTIDE SEQUENCE [LARGE SCALE GENOMIC DNA]</scope>
    <source>
        <tissue evidence="2">Leaf</tissue>
    </source>
</reference>
<dbReference type="EMBL" id="JBCNJP010000006">
    <property type="protein sequence ID" value="KAK9078595.1"/>
    <property type="molecule type" value="Genomic_DNA"/>
</dbReference>
<sequence>MSMDICSQAGSSATDKINENNHGLCMDTFESTHGVVKSPSVDELSVDVSKFLDIHDDLEYSSTSSTSHKSCEFQEKDLCDKFLPSETTIRASEKCLGKHPTFPSSGKTLSPQDGITNELSTHGHNIKPNDLSGFRSISLPTRLKPVSAMKGSREKRGAAPPVKLTVKWAPEVYDPIPTSVSHVVTNNRSSSKHNKKNSKNKQKHGSKSSRGSKSKDKKQVRKSGGNSSSGTSYKLEHEQQLVDFLGHEAQSGSIDFHVGNPDRLCGGSFIKRYGAGLHLSSVAEAT</sequence>